<sequence length="502" mass="53999">MKLRSVHSIWFILALLGANLGFGQTSVTQASVAGISDAGEGDLYLTSDTDRLYMGIQTGTLREIGTNGNGSSWLLGGNTSVTTGQFLGIINDQVFEIRSNNLPMLRFGRRQTLGLTQGFPDYDDNDQPLVLLNGNGSTSALQFTASGASFYRPMFFTTTNGSFRLKGSAGGTDLFEMGSAGNANNGRMEFIIGDDGNEPFIFKRYDYRNGRFHTEFFRVQGSDGSANAKTRFGININPAQVAIPANYYDVPDAGSMANSTLQIGGSLATAIVTTSGNLTLNEDHYSVILGGNHSLGLPPASSCTGRVYMIKNPNAFATTISAYTNTAGTTGIGTVNNNSVLWLQSDGTQWQQINQNGGNLIKHAEYGFGSALELNTASLTAKDFFSTEISNDGMVTRTNNSTLRIDEAGIYQITFNSSINTINPRTNVWVQLFVNNAASRVVSANNYKRNLDGHQTASANFSVVLRLSQNDTLQIRTQREANSGNSQAQPATSLFTLTKMGD</sequence>
<feature type="compositionally biased region" description="Polar residues" evidence="1">
    <location>
        <begin position="479"/>
        <end position="496"/>
    </location>
</feature>
<evidence type="ECO:0000256" key="1">
    <source>
        <dbReference type="SAM" id="MobiDB-lite"/>
    </source>
</evidence>
<organism evidence="3 4">
    <name type="scientific">Sediminicola luteus</name>
    <dbReference type="NCBI Taxonomy" id="319238"/>
    <lineage>
        <taxon>Bacteria</taxon>
        <taxon>Pseudomonadati</taxon>
        <taxon>Bacteroidota</taxon>
        <taxon>Flavobacteriia</taxon>
        <taxon>Flavobacteriales</taxon>
        <taxon>Flavobacteriaceae</taxon>
        <taxon>Sediminicola</taxon>
    </lineage>
</organism>
<evidence type="ECO:0000256" key="2">
    <source>
        <dbReference type="SAM" id="SignalP"/>
    </source>
</evidence>
<dbReference type="Gene3D" id="2.60.120.40">
    <property type="match status" value="1"/>
</dbReference>
<evidence type="ECO:0000313" key="3">
    <source>
        <dbReference type="EMBL" id="PCE63437.1"/>
    </source>
</evidence>
<dbReference type="AlphaFoldDB" id="A0A2A4G440"/>
<gene>
    <name evidence="3" type="ORF">B7P33_14590</name>
</gene>
<reference evidence="3 4" key="1">
    <citation type="submission" date="2017-04" db="EMBL/GenBank/DDBJ databases">
        <title>A new member of the family Flavobacteriaceae isolated from ascidians.</title>
        <authorList>
            <person name="Chen L."/>
        </authorList>
    </citation>
    <scope>NUCLEOTIDE SEQUENCE [LARGE SCALE GENOMIC DNA]</scope>
    <source>
        <strain evidence="3 4">HQA918</strain>
    </source>
</reference>
<accession>A0A2A4G440</accession>
<dbReference type="OrthoDB" id="1396884at2"/>
<feature type="region of interest" description="Disordered" evidence="1">
    <location>
        <begin position="479"/>
        <end position="502"/>
    </location>
</feature>
<dbReference type="Proteomes" id="UP000219559">
    <property type="component" value="Unassembled WGS sequence"/>
</dbReference>
<proteinExistence type="predicted"/>
<dbReference type="RefSeq" id="WP_097443390.1">
    <property type="nucleotide sequence ID" value="NZ_NBWU01000005.1"/>
</dbReference>
<comment type="caution">
    <text evidence="3">The sequence shown here is derived from an EMBL/GenBank/DDBJ whole genome shotgun (WGS) entry which is preliminary data.</text>
</comment>
<feature type="chain" id="PRO_5012969210" evidence="2">
    <location>
        <begin position="24"/>
        <end position="502"/>
    </location>
</feature>
<keyword evidence="4" id="KW-1185">Reference proteome</keyword>
<keyword evidence="2" id="KW-0732">Signal</keyword>
<protein>
    <submittedName>
        <fullName evidence="3">Uncharacterized protein</fullName>
    </submittedName>
</protein>
<evidence type="ECO:0000313" key="4">
    <source>
        <dbReference type="Proteomes" id="UP000219559"/>
    </source>
</evidence>
<dbReference type="EMBL" id="NBWU01000005">
    <property type="protein sequence ID" value="PCE63437.1"/>
    <property type="molecule type" value="Genomic_DNA"/>
</dbReference>
<feature type="signal peptide" evidence="2">
    <location>
        <begin position="1"/>
        <end position="23"/>
    </location>
</feature>
<dbReference type="InterPro" id="IPR008983">
    <property type="entry name" value="Tumour_necrosis_fac-like_dom"/>
</dbReference>
<dbReference type="SUPFAM" id="SSF49842">
    <property type="entry name" value="TNF-like"/>
    <property type="match status" value="1"/>
</dbReference>
<name>A0A2A4G440_9FLAO</name>